<evidence type="ECO:0000313" key="14">
    <source>
        <dbReference type="Proteomes" id="UP000007879"/>
    </source>
</evidence>
<comment type="catalytic activity">
    <reaction evidence="9">
        <text>ATP + H2O = ADP + phosphate + H(+)</text>
        <dbReference type="Rhea" id="RHEA:13065"/>
        <dbReference type="ChEBI" id="CHEBI:15377"/>
        <dbReference type="ChEBI" id="CHEBI:15378"/>
        <dbReference type="ChEBI" id="CHEBI:30616"/>
        <dbReference type="ChEBI" id="CHEBI:43474"/>
        <dbReference type="ChEBI" id="CHEBI:456216"/>
        <dbReference type="EC" id="5.6.2.4"/>
    </reaction>
</comment>
<protein>
    <recommendedName>
        <fullName evidence="15">Helicase POLQ-like</fullName>
    </recommendedName>
</protein>
<comment type="subcellular location">
    <subcellularLocation>
        <location evidence="1">Nucleus</location>
    </subcellularLocation>
</comment>
<dbReference type="CDD" id="cd18795">
    <property type="entry name" value="SF2_C_Ski2"/>
    <property type="match status" value="1"/>
</dbReference>
<keyword evidence="2" id="KW-0547">Nucleotide-binding</keyword>
<evidence type="ECO:0000259" key="11">
    <source>
        <dbReference type="PROSITE" id="PS51192"/>
    </source>
</evidence>
<keyword evidence="5" id="KW-0347">Helicase</keyword>
<dbReference type="SUPFAM" id="SSF158702">
    <property type="entry name" value="Sec63 N-terminal domain-like"/>
    <property type="match status" value="1"/>
</dbReference>
<dbReference type="SMART" id="SM00487">
    <property type="entry name" value="DEXDc"/>
    <property type="match status" value="1"/>
</dbReference>
<dbReference type="PANTHER" id="PTHR47961:SF12">
    <property type="entry name" value="HELICASE POLQ-LIKE"/>
    <property type="match status" value="1"/>
</dbReference>
<dbReference type="EnsemblMetazoa" id="XM_020002147.1">
    <property type="protein sequence ID" value="XP_019857706.1"/>
    <property type="gene ID" value="LOC100640556"/>
</dbReference>
<keyword evidence="7" id="KW-0234">DNA repair</keyword>
<dbReference type="PROSITE" id="PS51192">
    <property type="entry name" value="HELICASE_ATP_BIND_1"/>
    <property type="match status" value="1"/>
</dbReference>
<dbReference type="InParanoid" id="A0A1X7TTW6"/>
<dbReference type="SMART" id="SM00490">
    <property type="entry name" value="HELICc"/>
    <property type="match status" value="1"/>
</dbReference>
<dbReference type="AlphaFoldDB" id="A0A1X7TTW6"/>
<sequence length="923" mass="102379">MYYEYGGSLKRQQRKRRKRFSDSLSDETTNKTTHSGSDTDISVPDPSLATGSCNIDSEREEEHIDPTVSCSTPLRDILFPSDLSSSSSSKDDNENEIDKLLEGVNMSELSSFNLSSAHNKSADKMAATEDNHFTVQEDRVHVYPSGTFYGLPLTVQECFKKNRGIEQLYDWQNKCLSLPGVAAGNNLIYSLPTSGGKTLVAEILILQQIMLKYKDVLFILPYVSIVQEKVRELLPFAEELSFAVEEYASSKGRLPPVRKRKKNTIFIATIEKGNALINSLIEINRLDSIGLVVIDELHMIGGGQRGAVLESCIIKLLFTSVSVQLVGMSATLSNLHEIASFMRAELFTGNFRPVELNEYIKLGQSIYSIGRREGLTSGVEPIFKRRIVGSLNKVDPDQLVGLVSEVSPSSCLIFCSTKKNCENVALMISKGLPKSAKSTKEKERRMLIQQLRIEAAGLCPVLAQTLPYGIAYHHSGLTGDERKVIEEGYTSGILSVITCTSTLAAGVNLPARRVIIRQPYIGQDFISLSSYKQMAGRAGRSGLCDKGESIVILQPKDEARFLSVLSKPCDKCTSCLLLDNQQPFTSLILSLIALKILKSSSDISPFLQCTLLFSQDHDEASLKKHCNDIISSLTSSELISLREEEREGEKIQHYEITNIGRGVHKGCITVSDSSSVYKSLQTAQSNLILTNDLHLLTVVVPNSLIQSIKPDWKAYFEKVSRLSPDEERVADLYNISIGVLAGRYTGRNTKMTEGDMCVYIRFYVGLMLYSLLRASVSTDGVWVVASRFGCSRGYLQSVVQQTCSHSSCLVHFTEELPELWPFKLLLPPIVQKLSYSVSYNLLSLMEIPGMKQGRARQLVQAGIRSPLDLVEYSPSDLSKLIEHLYVGQAGKLIKSAQSLLAEKAELLEDEAYELLQKISLNKR</sequence>
<evidence type="ECO:0000256" key="6">
    <source>
        <dbReference type="ARBA" id="ARBA00022840"/>
    </source>
</evidence>
<dbReference type="Proteomes" id="UP000007879">
    <property type="component" value="Unassembled WGS sequence"/>
</dbReference>
<gene>
    <name evidence="13" type="primary">100640556</name>
</gene>
<evidence type="ECO:0008006" key="15">
    <source>
        <dbReference type="Google" id="ProtNLM"/>
    </source>
</evidence>
<keyword evidence="14" id="KW-1185">Reference proteome</keyword>
<dbReference type="InterPro" id="IPR027417">
    <property type="entry name" value="P-loop_NTPase"/>
</dbReference>
<feature type="domain" description="Helicase ATP-binding" evidence="11">
    <location>
        <begin position="178"/>
        <end position="350"/>
    </location>
</feature>
<evidence type="ECO:0000256" key="9">
    <source>
        <dbReference type="ARBA" id="ARBA00048988"/>
    </source>
</evidence>
<feature type="region of interest" description="Disordered" evidence="10">
    <location>
        <begin position="1"/>
        <end position="70"/>
    </location>
</feature>
<evidence type="ECO:0000256" key="8">
    <source>
        <dbReference type="ARBA" id="ARBA00023242"/>
    </source>
</evidence>
<feature type="compositionally biased region" description="Basic and acidic residues" evidence="10">
    <location>
        <begin position="56"/>
        <end position="65"/>
    </location>
</feature>
<name>A0A1X7TTW6_AMPQE</name>
<dbReference type="OMA" id="MFLNANI"/>
<evidence type="ECO:0000313" key="13">
    <source>
        <dbReference type="EnsemblMetazoa" id="Aqu2.1.18681_001"/>
    </source>
</evidence>
<dbReference type="GO" id="GO:0005524">
    <property type="term" value="F:ATP binding"/>
    <property type="evidence" value="ECO:0007669"/>
    <property type="project" value="UniProtKB-KW"/>
</dbReference>
<dbReference type="Gene3D" id="1.10.10.10">
    <property type="entry name" value="Winged helix-like DNA-binding domain superfamily/Winged helix DNA-binding domain"/>
    <property type="match status" value="1"/>
</dbReference>
<evidence type="ECO:0000256" key="10">
    <source>
        <dbReference type="SAM" id="MobiDB-lite"/>
    </source>
</evidence>
<accession>A0A1X7TTW6</accession>
<proteinExistence type="predicted"/>
<keyword evidence="6" id="KW-0067">ATP-binding</keyword>
<dbReference type="InterPro" id="IPR014001">
    <property type="entry name" value="Helicase_ATP-bd"/>
</dbReference>
<organism evidence="13">
    <name type="scientific">Amphimedon queenslandica</name>
    <name type="common">Sponge</name>
    <dbReference type="NCBI Taxonomy" id="400682"/>
    <lineage>
        <taxon>Eukaryota</taxon>
        <taxon>Metazoa</taxon>
        <taxon>Porifera</taxon>
        <taxon>Demospongiae</taxon>
        <taxon>Heteroscleromorpha</taxon>
        <taxon>Haplosclerida</taxon>
        <taxon>Niphatidae</taxon>
        <taxon>Amphimedon</taxon>
    </lineage>
</organism>
<reference evidence="13" key="2">
    <citation type="submission" date="2017-05" db="UniProtKB">
        <authorList>
            <consortium name="EnsemblMetazoa"/>
        </authorList>
    </citation>
    <scope>IDENTIFICATION</scope>
</reference>
<dbReference type="GO" id="GO:0016787">
    <property type="term" value="F:hydrolase activity"/>
    <property type="evidence" value="ECO:0007669"/>
    <property type="project" value="UniProtKB-KW"/>
</dbReference>
<dbReference type="InterPro" id="IPR048960">
    <property type="entry name" value="POLQ-like_helical"/>
</dbReference>
<keyword evidence="8" id="KW-0539">Nucleus</keyword>
<keyword evidence="3" id="KW-0227">DNA damage</keyword>
<dbReference type="Pfam" id="PF20470">
    <property type="entry name" value="HTH_61"/>
    <property type="match status" value="1"/>
</dbReference>
<dbReference type="Pfam" id="PF21099">
    <property type="entry name" value="POLQ_helical"/>
    <property type="match status" value="1"/>
</dbReference>
<feature type="domain" description="Helicase C-terminal" evidence="12">
    <location>
        <begin position="398"/>
        <end position="592"/>
    </location>
</feature>
<dbReference type="OrthoDB" id="2320933at2759"/>
<evidence type="ECO:0000256" key="5">
    <source>
        <dbReference type="ARBA" id="ARBA00022806"/>
    </source>
</evidence>
<dbReference type="InterPro" id="IPR046931">
    <property type="entry name" value="HTH_61"/>
</dbReference>
<dbReference type="GO" id="GO:0043138">
    <property type="term" value="F:3'-5' DNA helicase activity"/>
    <property type="evidence" value="ECO:0007669"/>
    <property type="project" value="UniProtKB-EC"/>
</dbReference>
<dbReference type="PANTHER" id="PTHR47961">
    <property type="entry name" value="DNA POLYMERASE THETA, PUTATIVE (AFU_ORTHOLOGUE AFUA_1G05260)-RELATED"/>
    <property type="match status" value="1"/>
</dbReference>
<dbReference type="SUPFAM" id="SSF52540">
    <property type="entry name" value="P-loop containing nucleoside triphosphate hydrolases"/>
    <property type="match status" value="1"/>
</dbReference>
<dbReference type="PROSITE" id="PS51194">
    <property type="entry name" value="HELICASE_CTER"/>
    <property type="match status" value="1"/>
</dbReference>
<dbReference type="InterPro" id="IPR050474">
    <property type="entry name" value="Hel308_SKI2-like"/>
</dbReference>
<dbReference type="STRING" id="400682.A0A1X7TTW6"/>
<dbReference type="GO" id="GO:0006281">
    <property type="term" value="P:DNA repair"/>
    <property type="evidence" value="ECO:0007669"/>
    <property type="project" value="UniProtKB-KW"/>
</dbReference>
<evidence type="ECO:0000256" key="4">
    <source>
        <dbReference type="ARBA" id="ARBA00022801"/>
    </source>
</evidence>
<keyword evidence="4" id="KW-0378">Hydrolase</keyword>
<dbReference type="InterPro" id="IPR036388">
    <property type="entry name" value="WH-like_DNA-bd_sf"/>
</dbReference>
<evidence type="ECO:0000256" key="7">
    <source>
        <dbReference type="ARBA" id="ARBA00023204"/>
    </source>
</evidence>
<dbReference type="Gene3D" id="3.40.50.300">
    <property type="entry name" value="P-loop containing nucleotide triphosphate hydrolases"/>
    <property type="match status" value="2"/>
</dbReference>
<evidence type="ECO:0000256" key="1">
    <source>
        <dbReference type="ARBA" id="ARBA00004123"/>
    </source>
</evidence>
<dbReference type="InterPro" id="IPR011545">
    <property type="entry name" value="DEAD/DEAH_box_helicase_dom"/>
</dbReference>
<dbReference type="Gene3D" id="1.10.3380.20">
    <property type="match status" value="1"/>
</dbReference>
<dbReference type="GO" id="GO:0005634">
    <property type="term" value="C:nucleus"/>
    <property type="evidence" value="ECO:0007669"/>
    <property type="project" value="UniProtKB-SubCell"/>
</dbReference>
<dbReference type="InterPro" id="IPR001650">
    <property type="entry name" value="Helicase_C-like"/>
</dbReference>
<feature type="compositionally biased region" description="Polar residues" evidence="10">
    <location>
        <begin position="22"/>
        <end position="40"/>
    </location>
</feature>
<dbReference type="Pfam" id="PF00270">
    <property type="entry name" value="DEAD"/>
    <property type="match status" value="1"/>
</dbReference>
<evidence type="ECO:0000256" key="2">
    <source>
        <dbReference type="ARBA" id="ARBA00022741"/>
    </source>
</evidence>
<dbReference type="CDD" id="cd18026">
    <property type="entry name" value="DEXHc_POLQ-like"/>
    <property type="match status" value="1"/>
</dbReference>
<dbReference type="KEGG" id="aqu:100640556"/>
<reference evidence="14" key="1">
    <citation type="journal article" date="2010" name="Nature">
        <title>The Amphimedon queenslandica genome and the evolution of animal complexity.</title>
        <authorList>
            <person name="Srivastava M."/>
            <person name="Simakov O."/>
            <person name="Chapman J."/>
            <person name="Fahey B."/>
            <person name="Gauthier M.E."/>
            <person name="Mitros T."/>
            <person name="Richards G.S."/>
            <person name="Conaco C."/>
            <person name="Dacre M."/>
            <person name="Hellsten U."/>
            <person name="Larroux C."/>
            <person name="Putnam N.H."/>
            <person name="Stanke M."/>
            <person name="Adamska M."/>
            <person name="Darling A."/>
            <person name="Degnan S.M."/>
            <person name="Oakley T.H."/>
            <person name="Plachetzki D.C."/>
            <person name="Zhai Y."/>
            <person name="Adamski M."/>
            <person name="Calcino A."/>
            <person name="Cummins S.F."/>
            <person name="Goodstein D.M."/>
            <person name="Harris C."/>
            <person name="Jackson D.J."/>
            <person name="Leys S.P."/>
            <person name="Shu S."/>
            <person name="Woodcroft B.J."/>
            <person name="Vervoort M."/>
            <person name="Kosik K.S."/>
            <person name="Manning G."/>
            <person name="Degnan B.M."/>
            <person name="Rokhsar D.S."/>
        </authorList>
    </citation>
    <scope>NUCLEOTIDE SEQUENCE [LARGE SCALE GENOMIC DNA]</scope>
</reference>
<dbReference type="eggNOG" id="KOG0950">
    <property type="taxonomic scope" value="Eukaryota"/>
</dbReference>
<evidence type="ECO:0000256" key="3">
    <source>
        <dbReference type="ARBA" id="ARBA00022763"/>
    </source>
</evidence>
<dbReference type="FunFam" id="3.40.50.300:FF:000813">
    <property type="entry name" value="helicase POLQ-like isoform X1"/>
    <property type="match status" value="1"/>
</dbReference>
<dbReference type="EnsemblMetazoa" id="Aqu2.1.18681_001">
    <property type="protein sequence ID" value="Aqu2.1.18681_001"/>
    <property type="gene ID" value="Aqu2.1.18681"/>
</dbReference>
<evidence type="ECO:0000259" key="12">
    <source>
        <dbReference type="PROSITE" id="PS51194"/>
    </source>
</evidence>
<dbReference type="GO" id="GO:0003676">
    <property type="term" value="F:nucleic acid binding"/>
    <property type="evidence" value="ECO:0007669"/>
    <property type="project" value="InterPro"/>
</dbReference>
<dbReference type="Pfam" id="PF00271">
    <property type="entry name" value="Helicase_C"/>
    <property type="match status" value="1"/>
</dbReference>